<name>A0ABX2DSG4_9BACL</name>
<comment type="caution">
    <text evidence="4">The sequence shown here is derived from an EMBL/GenBank/DDBJ whole genome shotgun (WGS) entry which is preliminary data.</text>
</comment>
<feature type="region of interest" description="Disordered" evidence="1">
    <location>
        <begin position="155"/>
        <end position="289"/>
    </location>
</feature>
<sequence length="324" mass="32323">MKKRHKSLIGAYILVVLAGVIWHAGGASAEDTIKLTVNGHTTSTATMNNMQPGDTMASGYRIINDGNEPFDYSVAFKFLAGDADLYNILQMTLQKEGVILYSGVMSEAAGVVTIGSLAGGAGEDIQMQVLFPPEAGNEFQEKTVSVAFEFTATAAPAPTAGPTSSPQPTEEPAATVTPVPTATPGSTSSPGSTPAATIVPTDSPAGSASPGSSAAPSQAPEATAAATPDGVTVSEAPVPLGGGDDSGGNSPAATPDSGAATLGSTPAPSPGDEIPLTAEELPLGAPDGDGKLPDTAGPWYNLIAASIVVAILSMIAIRRLGPKK</sequence>
<keyword evidence="5" id="KW-1185">Reference proteome</keyword>
<accession>A0ABX2DSG4</accession>
<evidence type="ECO:0000313" key="5">
    <source>
        <dbReference type="Proteomes" id="UP000711047"/>
    </source>
</evidence>
<protein>
    <submittedName>
        <fullName evidence="4">Uncharacterized protein</fullName>
    </submittedName>
</protein>
<keyword evidence="2" id="KW-0472">Membrane</keyword>
<feature type="chain" id="PRO_5045814635" evidence="3">
    <location>
        <begin position="30"/>
        <end position="324"/>
    </location>
</feature>
<dbReference type="RefSeq" id="WP_173133757.1">
    <property type="nucleotide sequence ID" value="NZ_JABMKX010000007.1"/>
</dbReference>
<organism evidence="4 5">
    <name type="scientific">Paenibacillus tritici</name>
    <dbReference type="NCBI Taxonomy" id="1873425"/>
    <lineage>
        <taxon>Bacteria</taxon>
        <taxon>Bacillati</taxon>
        <taxon>Bacillota</taxon>
        <taxon>Bacilli</taxon>
        <taxon>Bacillales</taxon>
        <taxon>Paenibacillaceae</taxon>
        <taxon>Paenibacillus</taxon>
    </lineage>
</organism>
<feature type="compositionally biased region" description="Low complexity" evidence="1">
    <location>
        <begin position="155"/>
        <end position="230"/>
    </location>
</feature>
<reference evidence="4 5" key="1">
    <citation type="submission" date="2020-05" db="EMBL/GenBank/DDBJ databases">
        <title>Paenibacillus glebae, sp. nov., Paenibacillus humi sp. nov., Paenibacillus pedi sp. nov., Paenibacillus terrestris sp. nov. and Paenibacillus terricola sp. nov., isolated from a forest top soil sample.</title>
        <authorList>
            <person name="Qi S."/>
            <person name="Carlier A."/>
            <person name="Cnockaert M."/>
            <person name="Vandamme P."/>
        </authorList>
    </citation>
    <scope>NUCLEOTIDE SEQUENCE [LARGE SCALE GENOMIC DNA]</scope>
    <source>
        <strain evidence="4 5">LMG 29502</strain>
    </source>
</reference>
<dbReference type="Proteomes" id="UP000711047">
    <property type="component" value="Unassembled WGS sequence"/>
</dbReference>
<feature type="transmembrane region" description="Helical" evidence="2">
    <location>
        <begin position="299"/>
        <end position="317"/>
    </location>
</feature>
<gene>
    <name evidence="4" type="ORF">HQN87_13450</name>
</gene>
<evidence type="ECO:0000256" key="3">
    <source>
        <dbReference type="SAM" id="SignalP"/>
    </source>
</evidence>
<feature type="signal peptide" evidence="3">
    <location>
        <begin position="1"/>
        <end position="29"/>
    </location>
</feature>
<evidence type="ECO:0000313" key="4">
    <source>
        <dbReference type="EMBL" id="NQX46341.1"/>
    </source>
</evidence>
<keyword evidence="3" id="KW-0732">Signal</keyword>
<keyword evidence="2" id="KW-1133">Transmembrane helix</keyword>
<keyword evidence="2" id="KW-0812">Transmembrane</keyword>
<dbReference type="EMBL" id="JABMKX010000007">
    <property type="protein sequence ID" value="NQX46341.1"/>
    <property type="molecule type" value="Genomic_DNA"/>
</dbReference>
<proteinExistence type="predicted"/>
<evidence type="ECO:0000256" key="1">
    <source>
        <dbReference type="SAM" id="MobiDB-lite"/>
    </source>
</evidence>
<evidence type="ECO:0000256" key="2">
    <source>
        <dbReference type="SAM" id="Phobius"/>
    </source>
</evidence>